<dbReference type="Proteomes" id="UP000053660">
    <property type="component" value="Unassembled WGS sequence"/>
</dbReference>
<dbReference type="OrthoDB" id="5849598at2759"/>
<keyword evidence="1" id="KW-1133">Transmembrane helix</keyword>
<proteinExistence type="predicted"/>
<dbReference type="Gene3D" id="1.20.1070.10">
    <property type="entry name" value="Rhodopsin 7-helix transmembrane proteins"/>
    <property type="match status" value="1"/>
</dbReference>
<gene>
    <name evidence="2" type="ORF">OESDEN_23807</name>
</gene>
<dbReference type="EMBL" id="KN611621">
    <property type="protein sequence ID" value="KHJ76573.1"/>
    <property type="molecule type" value="Genomic_DNA"/>
</dbReference>
<feature type="transmembrane region" description="Helical" evidence="1">
    <location>
        <begin position="34"/>
        <end position="59"/>
    </location>
</feature>
<name>A0A0B1RU03_OESDE</name>
<accession>A0A0B1RU03</accession>
<evidence type="ECO:0000313" key="3">
    <source>
        <dbReference type="Proteomes" id="UP000053660"/>
    </source>
</evidence>
<organism evidence="2 3">
    <name type="scientific">Oesophagostomum dentatum</name>
    <name type="common">Nodular worm</name>
    <dbReference type="NCBI Taxonomy" id="61180"/>
    <lineage>
        <taxon>Eukaryota</taxon>
        <taxon>Metazoa</taxon>
        <taxon>Ecdysozoa</taxon>
        <taxon>Nematoda</taxon>
        <taxon>Chromadorea</taxon>
        <taxon>Rhabditida</taxon>
        <taxon>Rhabditina</taxon>
        <taxon>Rhabditomorpha</taxon>
        <taxon>Strongyloidea</taxon>
        <taxon>Strongylidae</taxon>
        <taxon>Oesophagostomum</taxon>
    </lineage>
</organism>
<dbReference type="SUPFAM" id="SSF81321">
    <property type="entry name" value="Family A G protein-coupled receptor-like"/>
    <property type="match status" value="1"/>
</dbReference>
<evidence type="ECO:0000313" key="2">
    <source>
        <dbReference type="EMBL" id="KHJ76573.1"/>
    </source>
</evidence>
<dbReference type="PANTHER" id="PTHR46895">
    <property type="entry name" value="PROTEIN CBG20548-RELATED"/>
    <property type="match status" value="1"/>
</dbReference>
<dbReference type="AlphaFoldDB" id="A0A0B1RU03"/>
<sequence length="157" mass="17363">MTHTVLAIVTCFSLTQGPSALVFMYQIVYGSTSALQVASVAANQLVLTGKMLNVVLFCMTSSTFRRKLLQTCKKWIYSMFYCSERFRNRCGEGSVLIPRHNAYVCEASSGLSTRASCSRSRLSHANSKSGITLRTSLMSSWSVRGARSSFMSQVSQR</sequence>
<keyword evidence="1" id="KW-0472">Membrane</keyword>
<keyword evidence="1" id="KW-0812">Transmembrane</keyword>
<dbReference type="PANTHER" id="PTHR46895:SF7">
    <property type="entry name" value="G-PROTEIN COUPLED RECEPTORS FAMILY 1 PROFILE DOMAIN-CONTAINING PROTEIN"/>
    <property type="match status" value="1"/>
</dbReference>
<reference evidence="2 3" key="1">
    <citation type="submission" date="2014-03" db="EMBL/GenBank/DDBJ databases">
        <title>Draft genome of the hookworm Oesophagostomum dentatum.</title>
        <authorList>
            <person name="Mitreva M."/>
        </authorList>
    </citation>
    <scope>NUCLEOTIDE SEQUENCE [LARGE SCALE GENOMIC DNA]</scope>
    <source>
        <strain evidence="2 3">OD-Hann</strain>
    </source>
</reference>
<protein>
    <submittedName>
        <fullName evidence="2">Uncharacterized protein</fullName>
    </submittedName>
</protein>
<evidence type="ECO:0000256" key="1">
    <source>
        <dbReference type="SAM" id="Phobius"/>
    </source>
</evidence>
<keyword evidence="3" id="KW-1185">Reference proteome</keyword>